<dbReference type="EMBL" id="FOVD01000007">
    <property type="protein sequence ID" value="SFN71626.1"/>
    <property type="molecule type" value="Genomic_DNA"/>
</dbReference>
<dbReference type="RefSeq" id="WP_090026408.1">
    <property type="nucleotide sequence ID" value="NZ_FOVD01000007.1"/>
</dbReference>
<evidence type="ECO:0000313" key="1">
    <source>
        <dbReference type="EMBL" id="SFN71626.1"/>
    </source>
</evidence>
<sequence>MLKIYSTFLLFGLLFLLSCKKEVVKDDGYTDPALGIPQTQIDSIRKAEDQKQVLLKKVSYQTDSASSVEIMLPVSNYVKEYSFSPGINLTDPQKTTETKDETTYTQGLNIQNDFSDSSSDEVVLIGQSNSPDVFPVSDIKEFNETEKILSEDKNSLLYIDAFGHKKLYYRQYVPATKTYYLYIAEVPKYSSEKLQYAALYSIYSKAKHLLSFDKEALPENLTWEKVKPGISEVELKNYNVYYNSLQKELKYFLKNNDSTEIRKDHFDLYLYRDNVHTQKAMDQTALIADSNFSGHFEDLPFENHLISGYFSGKFSNDDMFAFVRRLSSNSILVSAKNDNGYVNDTTEYFIISSIKTPKGQFYLISKTNKDGNDMTALMNDYFSKHLKI</sequence>
<name>A0A1I5BAB1_CHROL</name>
<accession>A0A1I5BAB1</accession>
<dbReference type="OrthoDB" id="1230992at2"/>
<organism evidence="1 2">
    <name type="scientific">Chryseobacterium oleae</name>
    <dbReference type="NCBI Taxonomy" id="491207"/>
    <lineage>
        <taxon>Bacteria</taxon>
        <taxon>Pseudomonadati</taxon>
        <taxon>Bacteroidota</taxon>
        <taxon>Flavobacteriia</taxon>
        <taxon>Flavobacteriales</taxon>
        <taxon>Weeksellaceae</taxon>
        <taxon>Chryseobacterium group</taxon>
        <taxon>Chryseobacterium</taxon>
    </lineage>
</organism>
<reference evidence="2" key="1">
    <citation type="submission" date="2016-10" db="EMBL/GenBank/DDBJ databases">
        <authorList>
            <person name="Varghese N."/>
            <person name="Submissions S."/>
        </authorList>
    </citation>
    <scope>NUCLEOTIDE SEQUENCE [LARGE SCALE GENOMIC DNA]</scope>
    <source>
        <strain evidence="2">DSM 25575</strain>
    </source>
</reference>
<dbReference type="Proteomes" id="UP000198769">
    <property type="component" value="Unassembled WGS sequence"/>
</dbReference>
<protein>
    <submittedName>
        <fullName evidence="1">Uncharacterized protein</fullName>
    </submittedName>
</protein>
<dbReference type="AlphaFoldDB" id="A0A1I5BAB1"/>
<proteinExistence type="predicted"/>
<gene>
    <name evidence="1" type="ORF">SAMN05421594_3903</name>
</gene>
<evidence type="ECO:0000313" key="2">
    <source>
        <dbReference type="Proteomes" id="UP000198769"/>
    </source>
</evidence>
<keyword evidence="2" id="KW-1185">Reference proteome</keyword>
<dbReference type="PROSITE" id="PS51257">
    <property type="entry name" value="PROKAR_LIPOPROTEIN"/>
    <property type="match status" value="1"/>
</dbReference>